<reference evidence="1 2" key="1">
    <citation type="submission" date="2021-06" db="EMBL/GenBank/DDBJ databases">
        <title>Actinomycetes sequencing.</title>
        <authorList>
            <person name="Shan Q."/>
        </authorList>
    </citation>
    <scope>NUCLEOTIDE SEQUENCE [LARGE SCALE GENOMIC DNA]</scope>
    <source>
        <strain evidence="1 2">NEAU-G5</strain>
    </source>
</reference>
<comment type="caution">
    <text evidence="1">The sequence shown here is derived from an EMBL/GenBank/DDBJ whole genome shotgun (WGS) entry which is preliminary data.</text>
</comment>
<dbReference type="Proteomes" id="UP000733379">
    <property type="component" value="Unassembled WGS sequence"/>
</dbReference>
<name>A0ABS6AY42_9NOCA</name>
<accession>A0ABS6AY42</accession>
<sequence>MSETIEIQIEMMKRTATRIEEAGQDVADLKSSFDGESGGQQLTRLCGNDSYGDKIRCGPSGLEAQVQGFSGGLSNISESLCGTNGYAAGLRSAIKQVQECDDISGIITSIETIGT</sequence>
<keyword evidence="2" id="KW-1185">Reference proteome</keyword>
<dbReference type="EMBL" id="JAHKNI010000004">
    <property type="protein sequence ID" value="MBU3062972.1"/>
    <property type="molecule type" value="Genomic_DNA"/>
</dbReference>
<gene>
    <name evidence="1" type="ORF">KO481_15750</name>
</gene>
<proteinExistence type="predicted"/>
<protein>
    <submittedName>
        <fullName evidence="1">Uncharacterized protein</fullName>
    </submittedName>
</protein>
<evidence type="ECO:0000313" key="2">
    <source>
        <dbReference type="Proteomes" id="UP000733379"/>
    </source>
</evidence>
<organism evidence="1 2">
    <name type="scientific">Nocardia albiluteola</name>
    <dbReference type="NCBI Taxonomy" id="2842303"/>
    <lineage>
        <taxon>Bacteria</taxon>
        <taxon>Bacillati</taxon>
        <taxon>Actinomycetota</taxon>
        <taxon>Actinomycetes</taxon>
        <taxon>Mycobacteriales</taxon>
        <taxon>Nocardiaceae</taxon>
        <taxon>Nocardia</taxon>
    </lineage>
</organism>
<dbReference type="RefSeq" id="WP_215917834.1">
    <property type="nucleotide sequence ID" value="NZ_JAHKNI010000004.1"/>
</dbReference>
<evidence type="ECO:0000313" key="1">
    <source>
        <dbReference type="EMBL" id="MBU3062972.1"/>
    </source>
</evidence>